<organism evidence="2 3">
    <name type="scientific">Strongylus vulgaris</name>
    <name type="common">Blood worm</name>
    <dbReference type="NCBI Taxonomy" id="40348"/>
    <lineage>
        <taxon>Eukaryota</taxon>
        <taxon>Metazoa</taxon>
        <taxon>Ecdysozoa</taxon>
        <taxon>Nematoda</taxon>
        <taxon>Chromadorea</taxon>
        <taxon>Rhabditida</taxon>
        <taxon>Rhabditina</taxon>
        <taxon>Rhabditomorpha</taxon>
        <taxon>Strongyloidea</taxon>
        <taxon>Strongylidae</taxon>
        <taxon>Strongylus</taxon>
    </lineage>
</organism>
<dbReference type="Proteomes" id="UP000270094">
    <property type="component" value="Unassembled WGS sequence"/>
</dbReference>
<dbReference type="AlphaFoldDB" id="A0A3P7IXE8"/>
<proteinExistence type="predicted"/>
<evidence type="ECO:0000256" key="1">
    <source>
        <dbReference type="SAM" id="MobiDB-lite"/>
    </source>
</evidence>
<keyword evidence="3" id="KW-1185">Reference proteome</keyword>
<reference evidence="2 3" key="1">
    <citation type="submission" date="2018-11" db="EMBL/GenBank/DDBJ databases">
        <authorList>
            <consortium name="Pathogen Informatics"/>
        </authorList>
    </citation>
    <scope>NUCLEOTIDE SEQUENCE [LARGE SCALE GENOMIC DNA]</scope>
</reference>
<evidence type="ECO:0000313" key="2">
    <source>
        <dbReference type="EMBL" id="VDM77790.1"/>
    </source>
</evidence>
<evidence type="ECO:0000313" key="3">
    <source>
        <dbReference type="Proteomes" id="UP000270094"/>
    </source>
</evidence>
<feature type="compositionally biased region" description="Basic and acidic residues" evidence="1">
    <location>
        <begin position="73"/>
        <end position="82"/>
    </location>
</feature>
<feature type="region of interest" description="Disordered" evidence="1">
    <location>
        <begin position="59"/>
        <end position="92"/>
    </location>
</feature>
<gene>
    <name evidence="2" type="ORF">SVUK_LOCUS12788</name>
</gene>
<name>A0A3P7IXE8_STRVU</name>
<sequence length="92" mass="10668">MITPPRECLAGTAPDAQKNYEHLIPLLWAEIMEKCRAPEFISFKSCMEECFAHYYAHGKRPTRPRQQVSEGQARNHGEKNEGDLYGVRQFKE</sequence>
<protein>
    <submittedName>
        <fullName evidence="2">Uncharacterized protein</fullName>
    </submittedName>
</protein>
<accession>A0A3P7IXE8</accession>
<dbReference type="EMBL" id="UYYB01100146">
    <property type="protein sequence ID" value="VDM77790.1"/>
    <property type="molecule type" value="Genomic_DNA"/>
</dbReference>